<dbReference type="Proteomes" id="UP000024376">
    <property type="component" value="Unassembled WGS sequence"/>
</dbReference>
<dbReference type="OrthoDB" id="1045822at2759"/>
<protein>
    <submittedName>
        <fullName evidence="2">Uncharacterized protein</fullName>
    </submittedName>
</protein>
<proteinExistence type="predicted"/>
<sequence>MSYCPTNEDLEFTSLRCSLCLQLCHATPNFKPPDEQASEWLVSRYGRDVNPYTELASNAPCGLCALYARAWTRLELAICDQDVDDSRAVPYCLADAAGFGACLPLFGCTIGSLQYAVRSYFGINGTKKQDCADGCCAPLVTLVRNEQELILRENLRRASKEEQAKQYVCYDPMVYPAAKLAPRAVRAVQGSANEVTARGTNARAQSPYEDVTPPPRSNRRVHGLEDDLTAPAKAKRKEHGLHEDVETTTPPKSVPHQLGATAS</sequence>
<name>A0A024SCK3_HYPJR</name>
<feature type="compositionally biased region" description="Polar residues" evidence="1">
    <location>
        <begin position="192"/>
        <end position="204"/>
    </location>
</feature>
<accession>A0A024SCK3</accession>
<reference evidence="3" key="1">
    <citation type="journal article" date="2013" name="Ind. Biotechnol.">
        <title>Comparative genomics analysis of Trichoderma reesei strains.</title>
        <authorList>
            <person name="Koike H."/>
            <person name="Aerts A."/>
            <person name="LaButti K."/>
            <person name="Grigoriev I.V."/>
            <person name="Baker S.E."/>
        </authorList>
    </citation>
    <scope>NUCLEOTIDE SEQUENCE [LARGE SCALE GENOMIC DNA]</scope>
    <source>
        <strain evidence="3">ATCC 56765 / BCRC 32924 / NRRL 11460 / Rut C-30</strain>
    </source>
</reference>
<gene>
    <name evidence="2" type="ORF">M419DRAFT_76892</name>
</gene>
<evidence type="ECO:0000256" key="1">
    <source>
        <dbReference type="SAM" id="MobiDB-lite"/>
    </source>
</evidence>
<dbReference type="KEGG" id="trr:M419DRAFT_76892"/>
<feature type="region of interest" description="Disordered" evidence="1">
    <location>
        <begin position="192"/>
        <end position="263"/>
    </location>
</feature>
<dbReference type="EMBL" id="KI911144">
    <property type="protein sequence ID" value="ETS02803.1"/>
    <property type="molecule type" value="Genomic_DNA"/>
</dbReference>
<organism evidence="2 3">
    <name type="scientific">Hypocrea jecorina (strain ATCC 56765 / BCRC 32924 / NRRL 11460 / Rut C-30)</name>
    <name type="common">Trichoderma reesei</name>
    <dbReference type="NCBI Taxonomy" id="1344414"/>
    <lineage>
        <taxon>Eukaryota</taxon>
        <taxon>Fungi</taxon>
        <taxon>Dikarya</taxon>
        <taxon>Ascomycota</taxon>
        <taxon>Pezizomycotina</taxon>
        <taxon>Sordariomycetes</taxon>
        <taxon>Hypocreomycetidae</taxon>
        <taxon>Hypocreales</taxon>
        <taxon>Hypocreaceae</taxon>
        <taxon>Trichoderma</taxon>
    </lineage>
</organism>
<dbReference type="HOGENOM" id="CLU_1057924_0_0_1"/>
<dbReference type="AlphaFoldDB" id="A0A024SCK3"/>
<evidence type="ECO:0000313" key="2">
    <source>
        <dbReference type="EMBL" id="ETS02803.1"/>
    </source>
</evidence>
<evidence type="ECO:0000313" key="3">
    <source>
        <dbReference type="Proteomes" id="UP000024376"/>
    </source>
</evidence>